<dbReference type="RefSeq" id="WP_147071211.1">
    <property type="nucleotide sequence ID" value="NZ_BHVU01000148.1"/>
</dbReference>
<dbReference type="EMBL" id="BHVU01000148">
    <property type="protein sequence ID" value="GCA93918.1"/>
    <property type="molecule type" value="Genomic_DNA"/>
</dbReference>
<dbReference type="AlphaFoldDB" id="A0A510PJA8"/>
<protein>
    <recommendedName>
        <fullName evidence="3">Glycosyltransferase family 1 protein</fullName>
    </recommendedName>
</protein>
<accession>A0A510PJA8</accession>
<organism evidence="1 2">
    <name type="scientific">Microcystis aeruginosa 11-30S32</name>
    <dbReference type="NCBI Taxonomy" id="2358142"/>
    <lineage>
        <taxon>Bacteria</taxon>
        <taxon>Bacillati</taxon>
        <taxon>Cyanobacteriota</taxon>
        <taxon>Cyanophyceae</taxon>
        <taxon>Oscillatoriophycideae</taxon>
        <taxon>Chroococcales</taxon>
        <taxon>Microcystaceae</taxon>
        <taxon>Microcystis</taxon>
    </lineage>
</organism>
<proteinExistence type="predicted"/>
<dbReference type="Proteomes" id="UP000321223">
    <property type="component" value="Unassembled WGS sequence"/>
</dbReference>
<evidence type="ECO:0000313" key="2">
    <source>
        <dbReference type="Proteomes" id="UP000321223"/>
    </source>
</evidence>
<name>A0A510PJA8_MICAE</name>
<gene>
    <name evidence="1" type="ORF">MAE30S32_25700</name>
</gene>
<comment type="caution">
    <text evidence="1">The sequence shown here is derived from an EMBL/GenBank/DDBJ whole genome shotgun (WGS) entry which is preliminary data.</text>
</comment>
<evidence type="ECO:0000313" key="1">
    <source>
        <dbReference type="EMBL" id="GCA93918.1"/>
    </source>
</evidence>
<sequence length="352" mass="39967">MFDTTKPINQKQIIHIGPRCHEDFNVTLAEAIGSETGIVSRLIDYQSLKNMDASSVLSSLITPDCLGVLLHYNCRYYDVPDWLLRVLQNLTRTRDFKLIILVHEFNATYTRKGIIFPAFRFLLTSYQIFRLADLIVTTTSRIKNIVSRLTGKTEVICLPNFSTMGEPQCILPLKERPPYFIVFGSKYTRPLVYTKFSKNLLKACQALGIERIYDVGYPCDLSTTEGQFKGIEIVPMGFQSNQVVSELMLTSRGGFLDYSHFPRDLGKSTVFAAYAAHGLVPVLTDYNPSEADGVENNKHYLVADENLSSLDLSQLQQIADNAHRWYQDHNLIKVAKFYGSYFNPEVKPDFGN</sequence>
<evidence type="ECO:0008006" key="3">
    <source>
        <dbReference type="Google" id="ProtNLM"/>
    </source>
</evidence>
<reference evidence="1 2" key="1">
    <citation type="journal article" date="2019" name="Appl. Environ. Microbiol.">
        <title>Co-occurrence of broad and narrow host-range viruses infecting the toxic bloom-forming cyanobacterium Microcystis aeruginosa.</title>
        <authorList>
            <person name="Morimoto D."/>
            <person name="Tominaga K."/>
            <person name="Nishimura Y."/>
            <person name="Yoshida N."/>
            <person name="Kimura S."/>
            <person name="Sako Y."/>
            <person name="Yoshida T."/>
        </authorList>
    </citation>
    <scope>NUCLEOTIDE SEQUENCE [LARGE SCALE GENOMIC DNA]</scope>
    <source>
        <strain evidence="1 2">11-30S32</strain>
    </source>
</reference>